<gene>
    <name evidence="2" type="ORF">L207DRAFT_511123</name>
</gene>
<evidence type="ECO:0000259" key="1">
    <source>
        <dbReference type="PROSITE" id="PS51186"/>
    </source>
</evidence>
<dbReference type="AlphaFoldDB" id="A0A2J6RRR6"/>
<keyword evidence="2" id="KW-0808">Transferase</keyword>
<dbReference type="PANTHER" id="PTHR43305:SF1">
    <property type="entry name" value="FAMILY N-ACETYLTRANSFERASE, PUTATIVE (AFU_ORTHOLOGUE AFUA_2G01380)-RELATED"/>
    <property type="match status" value="1"/>
</dbReference>
<dbReference type="PROSITE" id="PS51186">
    <property type="entry name" value="GNAT"/>
    <property type="match status" value="1"/>
</dbReference>
<dbReference type="STRING" id="1149755.A0A2J6RRR6"/>
<dbReference type="SUPFAM" id="SSF55729">
    <property type="entry name" value="Acyl-CoA N-acyltransferases (Nat)"/>
    <property type="match status" value="1"/>
</dbReference>
<dbReference type="InterPro" id="IPR016181">
    <property type="entry name" value="Acyl_CoA_acyltransferase"/>
</dbReference>
<sequence>MSASQASQESEFPYTISPARTPADMEAIRSLLKIYSHGQREKQAAILNAESASLPGRFSPPHGEMLLARANSSEQEAIGWIGLRPFPALSDPQAEVCNTNACKAKRLYVAEKYRGWGIGKALMREVMRTAKDKGFIEMRISVERTLKKEIEIYKRWGFVGIDKYFESVLPGLNHLVYLSFKL</sequence>
<keyword evidence="3" id="KW-1185">Reference proteome</keyword>
<dbReference type="EMBL" id="KZ613944">
    <property type="protein sequence ID" value="PMD41190.1"/>
    <property type="molecule type" value="Genomic_DNA"/>
</dbReference>
<name>A0A2J6RRR6_HYAVF</name>
<dbReference type="Gene3D" id="3.40.630.30">
    <property type="match status" value="1"/>
</dbReference>
<dbReference type="OrthoDB" id="41532at2759"/>
<accession>A0A2J6RRR6</accession>
<keyword evidence="2" id="KW-0012">Acyltransferase</keyword>
<reference evidence="2 3" key="1">
    <citation type="submission" date="2016-04" db="EMBL/GenBank/DDBJ databases">
        <title>A degradative enzymes factory behind the ericoid mycorrhizal symbiosis.</title>
        <authorList>
            <consortium name="DOE Joint Genome Institute"/>
            <person name="Martino E."/>
            <person name="Morin E."/>
            <person name="Grelet G."/>
            <person name="Kuo A."/>
            <person name="Kohler A."/>
            <person name="Daghino S."/>
            <person name="Barry K."/>
            <person name="Choi C."/>
            <person name="Cichocki N."/>
            <person name="Clum A."/>
            <person name="Copeland A."/>
            <person name="Hainaut M."/>
            <person name="Haridas S."/>
            <person name="Labutti K."/>
            <person name="Lindquist E."/>
            <person name="Lipzen A."/>
            <person name="Khouja H.-R."/>
            <person name="Murat C."/>
            <person name="Ohm R."/>
            <person name="Olson A."/>
            <person name="Spatafora J."/>
            <person name="Veneault-Fourrey C."/>
            <person name="Henrissat B."/>
            <person name="Grigoriev I."/>
            <person name="Martin F."/>
            <person name="Perotto S."/>
        </authorList>
    </citation>
    <scope>NUCLEOTIDE SEQUENCE [LARGE SCALE GENOMIC DNA]</scope>
    <source>
        <strain evidence="2 3">F</strain>
    </source>
</reference>
<evidence type="ECO:0000313" key="3">
    <source>
        <dbReference type="Proteomes" id="UP000235786"/>
    </source>
</evidence>
<dbReference type="CDD" id="cd04301">
    <property type="entry name" value="NAT_SF"/>
    <property type="match status" value="1"/>
</dbReference>
<dbReference type="InterPro" id="IPR000182">
    <property type="entry name" value="GNAT_dom"/>
</dbReference>
<dbReference type="PANTHER" id="PTHR43305">
    <property type="entry name" value="FAMILY N-ACETYLTRANSFERASE, PUTATIVE (AFU_ORTHOLOGUE AFUA_2G01380)-RELATED"/>
    <property type="match status" value="1"/>
</dbReference>
<dbReference type="InterPro" id="IPR052777">
    <property type="entry name" value="Acetyltransferase_Enz"/>
</dbReference>
<dbReference type="Proteomes" id="UP000235786">
    <property type="component" value="Unassembled WGS sequence"/>
</dbReference>
<organism evidence="2 3">
    <name type="scientific">Hyaloscypha variabilis (strain UAMH 11265 / GT02V1 / F)</name>
    <name type="common">Meliniomyces variabilis</name>
    <dbReference type="NCBI Taxonomy" id="1149755"/>
    <lineage>
        <taxon>Eukaryota</taxon>
        <taxon>Fungi</taxon>
        <taxon>Dikarya</taxon>
        <taxon>Ascomycota</taxon>
        <taxon>Pezizomycotina</taxon>
        <taxon>Leotiomycetes</taxon>
        <taxon>Helotiales</taxon>
        <taxon>Hyaloscyphaceae</taxon>
        <taxon>Hyaloscypha</taxon>
        <taxon>Hyaloscypha variabilis</taxon>
    </lineage>
</organism>
<dbReference type="Pfam" id="PF00583">
    <property type="entry name" value="Acetyltransf_1"/>
    <property type="match status" value="1"/>
</dbReference>
<feature type="domain" description="N-acetyltransferase" evidence="1">
    <location>
        <begin position="14"/>
        <end position="182"/>
    </location>
</feature>
<dbReference type="GO" id="GO:0016747">
    <property type="term" value="F:acyltransferase activity, transferring groups other than amino-acyl groups"/>
    <property type="evidence" value="ECO:0007669"/>
    <property type="project" value="InterPro"/>
</dbReference>
<proteinExistence type="predicted"/>
<protein>
    <submittedName>
        <fullName evidence="2">Acyl-CoA N-acyltransferase</fullName>
    </submittedName>
</protein>
<evidence type="ECO:0000313" key="2">
    <source>
        <dbReference type="EMBL" id="PMD41190.1"/>
    </source>
</evidence>